<reference evidence="1 2" key="1">
    <citation type="submission" date="2015-01" db="EMBL/GenBank/DDBJ databases">
        <title>Genome sequencing of Jeotgalibacillus soli.</title>
        <authorList>
            <person name="Goh K.M."/>
            <person name="Chan K.-G."/>
            <person name="Yaakop A.S."/>
            <person name="Ee R."/>
            <person name="Gan H.M."/>
            <person name="Chan C.S."/>
        </authorList>
    </citation>
    <scope>NUCLEOTIDE SEQUENCE [LARGE SCALE GENOMIC DNA]</scope>
    <source>
        <strain evidence="1 2">P9</strain>
    </source>
</reference>
<dbReference type="PATRIC" id="fig|889306.3.peg.906"/>
<sequence>MRFYSPSYPLSVFSVANNCAEIMQKLWIFSGLFMITFSVPEDGKMSNKIVKEE</sequence>
<gene>
    <name evidence="1" type="ORF">KP78_09040</name>
</gene>
<dbReference type="AlphaFoldDB" id="A0A0C2RGY9"/>
<keyword evidence="2" id="KW-1185">Reference proteome</keyword>
<organism evidence="1 2">
    <name type="scientific">Jeotgalibacillus soli</name>
    <dbReference type="NCBI Taxonomy" id="889306"/>
    <lineage>
        <taxon>Bacteria</taxon>
        <taxon>Bacillati</taxon>
        <taxon>Bacillota</taxon>
        <taxon>Bacilli</taxon>
        <taxon>Bacillales</taxon>
        <taxon>Caryophanaceae</taxon>
        <taxon>Jeotgalibacillus</taxon>
    </lineage>
</organism>
<accession>A0A0C2RGY9</accession>
<dbReference type="Proteomes" id="UP000031938">
    <property type="component" value="Unassembled WGS sequence"/>
</dbReference>
<dbReference type="EMBL" id="JXRP01000009">
    <property type="protein sequence ID" value="KIL49435.1"/>
    <property type="molecule type" value="Genomic_DNA"/>
</dbReference>
<protein>
    <submittedName>
        <fullName evidence="1">Uncharacterized protein</fullName>
    </submittedName>
</protein>
<name>A0A0C2RGY9_9BACL</name>
<evidence type="ECO:0000313" key="2">
    <source>
        <dbReference type="Proteomes" id="UP000031938"/>
    </source>
</evidence>
<comment type="caution">
    <text evidence="1">The sequence shown here is derived from an EMBL/GenBank/DDBJ whole genome shotgun (WGS) entry which is preliminary data.</text>
</comment>
<proteinExistence type="predicted"/>
<evidence type="ECO:0000313" key="1">
    <source>
        <dbReference type="EMBL" id="KIL49435.1"/>
    </source>
</evidence>